<dbReference type="InterPro" id="IPR036890">
    <property type="entry name" value="HATPase_C_sf"/>
</dbReference>
<dbReference type="GO" id="GO:0004673">
    <property type="term" value="F:protein histidine kinase activity"/>
    <property type="evidence" value="ECO:0007669"/>
    <property type="project" value="UniProtKB-EC"/>
</dbReference>
<keyword evidence="5" id="KW-0547">Nucleotide-binding</keyword>
<evidence type="ECO:0000256" key="4">
    <source>
        <dbReference type="ARBA" id="ARBA00022679"/>
    </source>
</evidence>
<dbReference type="EMBL" id="LGIA01000171">
    <property type="protein sequence ID" value="KOH44104.1"/>
    <property type="molecule type" value="Genomic_DNA"/>
</dbReference>
<evidence type="ECO:0000256" key="6">
    <source>
        <dbReference type="ARBA" id="ARBA00022777"/>
    </source>
</evidence>
<reference evidence="11" key="1">
    <citation type="submission" date="2015-07" db="EMBL/GenBank/DDBJ databases">
        <title>Genome sequencing of Sunxiuqinia dokdonensis strain SK.</title>
        <authorList>
            <person name="Ahn S."/>
            <person name="Kim B.-C."/>
        </authorList>
    </citation>
    <scope>NUCLEOTIDE SEQUENCE [LARGE SCALE GENOMIC DNA]</scope>
    <source>
        <strain evidence="11">SK</strain>
    </source>
</reference>
<dbReference type="Proteomes" id="UP000036958">
    <property type="component" value="Unassembled WGS sequence"/>
</dbReference>
<dbReference type="InterPro" id="IPR005467">
    <property type="entry name" value="His_kinase_dom"/>
</dbReference>
<keyword evidence="4" id="KW-0808">Transferase</keyword>
<comment type="catalytic activity">
    <reaction evidence="1">
        <text>ATP + protein L-histidine = ADP + protein N-phospho-L-histidine.</text>
        <dbReference type="EC" id="2.7.13.3"/>
    </reaction>
</comment>
<keyword evidence="3" id="KW-0597">Phosphoprotein</keyword>
<evidence type="ECO:0000256" key="2">
    <source>
        <dbReference type="ARBA" id="ARBA00012438"/>
    </source>
</evidence>
<keyword evidence="7" id="KW-0067">ATP-binding</keyword>
<sequence>MLQNLRFDINPHVVKQLGEELVTDEITALMELVKNAYDADATYVSVEIDTTNKYSNPSLFYPDHKGYILVEDDGDGMDLQVIRNAWLIISTSSKRNLKLLKAKTAKGRAPLGEKGLGRLSTQRLAKCCEIFTARENKNQIHIAFNWEDFEKNIKLSEIPIDYKELDSKRKGTTLILSNIKDAEVWKGKNLETFKGQISQMISPYQDNKPFEVFLKVNGESIDLLEENVALRDIALSCFSFHLKNDLLFITGKIRPEKLIGQRKDEYFQFIEPDRGRKFQDFLQLKKNDFNLQRMEEGSFFLSFSKQFELHSDLSKLEITDGGIAHPGNFTGEIHEFSFDRWVNSEEKFQSAFSSFSNYREFAEQQIGIKIYRNGFAVKPFGLDGNDWLRLREAQTTGTSYYYLRPSNVIGYIAIDEYENGNLKDKTDREGLVSNPYSRNFESMAFFIRDECNRFLNFVRRNYNEFILEHSTKNRKIQTISQSFNALQQPIDKAKLVKDNAKVAKVSIATTRKEIQQEANRIKRSPLFSNETEKKYAEYFAKMSLQLENAEISLNEILPIIEQVEVLDEAITVLKSKIEILDEQLNNFSELAGLGLTAETVSHEFKNISDQLAEKSSFYSKKLENNTLSNSDMYVFFEYITSTIKGLRVQLKHLDPALKYVRDKKENFLVSSFFKSQEDFFQNRFERQNIEFDLIITDDFEVEMNRGVFTQVTDNIILNSEYWLNDRKRNEPEFKPQISIVIQKPWVDIFDNGFGVSKNVQESLFEPFVTLKPKSTGRGLGLFIVQQLLDSIGCTISLAPDLNENKRRYKFTINLSNVIKK</sequence>
<proteinExistence type="predicted"/>
<gene>
    <name evidence="10" type="ORF">NC99_30970</name>
</gene>
<dbReference type="Gene3D" id="3.30.565.10">
    <property type="entry name" value="Histidine kinase-like ATPase, C-terminal domain"/>
    <property type="match status" value="2"/>
</dbReference>
<evidence type="ECO:0000256" key="5">
    <source>
        <dbReference type="ARBA" id="ARBA00022741"/>
    </source>
</evidence>
<evidence type="ECO:0000313" key="11">
    <source>
        <dbReference type="Proteomes" id="UP000036958"/>
    </source>
</evidence>
<dbReference type="PROSITE" id="PS50109">
    <property type="entry name" value="HIS_KIN"/>
    <property type="match status" value="1"/>
</dbReference>
<organism evidence="10 11">
    <name type="scientific">Sunxiuqinia dokdonensis</name>
    <dbReference type="NCBI Taxonomy" id="1409788"/>
    <lineage>
        <taxon>Bacteria</taxon>
        <taxon>Pseudomonadati</taxon>
        <taxon>Bacteroidota</taxon>
        <taxon>Bacteroidia</taxon>
        <taxon>Marinilabiliales</taxon>
        <taxon>Prolixibacteraceae</taxon>
        <taxon>Sunxiuqinia</taxon>
    </lineage>
</organism>
<dbReference type="RefSeq" id="WP_053184873.1">
    <property type="nucleotide sequence ID" value="NZ_LGIA01000171.1"/>
</dbReference>
<dbReference type="SMART" id="SM00387">
    <property type="entry name" value="HATPase_c"/>
    <property type="match status" value="1"/>
</dbReference>
<comment type="caution">
    <text evidence="10">The sequence shown here is derived from an EMBL/GenBank/DDBJ whole genome shotgun (WGS) entry which is preliminary data.</text>
</comment>
<dbReference type="AlphaFoldDB" id="A0A0L8V6N4"/>
<evidence type="ECO:0000259" key="9">
    <source>
        <dbReference type="PROSITE" id="PS50109"/>
    </source>
</evidence>
<dbReference type="PRINTS" id="PR00344">
    <property type="entry name" value="BCTRLSENSOR"/>
</dbReference>
<dbReference type="SUPFAM" id="SSF55874">
    <property type="entry name" value="ATPase domain of HSP90 chaperone/DNA topoisomerase II/histidine kinase"/>
    <property type="match status" value="2"/>
</dbReference>
<dbReference type="PANTHER" id="PTHR43065:SF10">
    <property type="entry name" value="PEROXIDE STRESS-ACTIVATED HISTIDINE KINASE MAK3"/>
    <property type="match status" value="1"/>
</dbReference>
<dbReference type="STRING" id="1409788.NC99_30970"/>
<evidence type="ECO:0000256" key="8">
    <source>
        <dbReference type="ARBA" id="ARBA00023012"/>
    </source>
</evidence>
<evidence type="ECO:0000256" key="1">
    <source>
        <dbReference type="ARBA" id="ARBA00000085"/>
    </source>
</evidence>
<dbReference type="PATRIC" id="fig|1409788.3.peg.3181"/>
<evidence type="ECO:0000256" key="7">
    <source>
        <dbReference type="ARBA" id="ARBA00022840"/>
    </source>
</evidence>
<evidence type="ECO:0000256" key="3">
    <source>
        <dbReference type="ARBA" id="ARBA00022553"/>
    </source>
</evidence>
<dbReference type="OrthoDB" id="9816482at2"/>
<dbReference type="GO" id="GO:0000160">
    <property type="term" value="P:phosphorelay signal transduction system"/>
    <property type="evidence" value="ECO:0007669"/>
    <property type="project" value="UniProtKB-KW"/>
</dbReference>
<keyword evidence="8" id="KW-0902">Two-component regulatory system</keyword>
<dbReference type="Pfam" id="PF02518">
    <property type="entry name" value="HATPase_c"/>
    <property type="match status" value="1"/>
</dbReference>
<keyword evidence="6 10" id="KW-0418">Kinase</keyword>
<accession>A0A0L8V6N4</accession>
<dbReference type="EC" id="2.7.13.3" evidence="2"/>
<protein>
    <recommendedName>
        <fullName evidence="2">histidine kinase</fullName>
        <ecNumber evidence="2">2.7.13.3</ecNumber>
    </recommendedName>
</protein>
<evidence type="ECO:0000313" key="10">
    <source>
        <dbReference type="EMBL" id="KOH44104.1"/>
    </source>
</evidence>
<name>A0A0L8V6N4_9BACT</name>
<dbReference type="InterPro" id="IPR004358">
    <property type="entry name" value="Sig_transdc_His_kin-like_C"/>
</dbReference>
<dbReference type="PANTHER" id="PTHR43065">
    <property type="entry name" value="SENSOR HISTIDINE KINASE"/>
    <property type="match status" value="1"/>
</dbReference>
<keyword evidence="11" id="KW-1185">Reference proteome</keyword>
<feature type="domain" description="Histidine kinase" evidence="9">
    <location>
        <begin position="599"/>
        <end position="818"/>
    </location>
</feature>
<dbReference type="Pfam" id="PF13589">
    <property type="entry name" value="HATPase_c_3"/>
    <property type="match status" value="1"/>
</dbReference>
<dbReference type="GO" id="GO:0005524">
    <property type="term" value="F:ATP binding"/>
    <property type="evidence" value="ECO:0007669"/>
    <property type="project" value="UniProtKB-KW"/>
</dbReference>
<dbReference type="InterPro" id="IPR003594">
    <property type="entry name" value="HATPase_dom"/>
</dbReference>